<organism evidence="2 3">
    <name type="scientific">Streptomyces leeuwenhoekii</name>
    <dbReference type="NCBI Taxonomy" id="1437453"/>
    <lineage>
        <taxon>Bacteria</taxon>
        <taxon>Bacillati</taxon>
        <taxon>Actinomycetota</taxon>
        <taxon>Actinomycetes</taxon>
        <taxon>Kitasatosporales</taxon>
        <taxon>Streptomycetaceae</taxon>
        <taxon>Streptomyces</taxon>
    </lineage>
</organism>
<dbReference type="EMBL" id="LN831790">
    <property type="protein sequence ID" value="CQR59990.1"/>
    <property type="molecule type" value="Genomic_DNA"/>
</dbReference>
<feature type="transmembrane region" description="Helical" evidence="1">
    <location>
        <begin position="73"/>
        <end position="93"/>
    </location>
</feature>
<proteinExistence type="predicted"/>
<evidence type="ECO:0000256" key="1">
    <source>
        <dbReference type="SAM" id="Phobius"/>
    </source>
</evidence>
<evidence type="ECO:0000313" key="2">
    <source>
        <dbReference type="EMBL" id="CQR59990.1"/>
    </source>
</evidence>
<reference evidence="2 3" key="1">
    <citation type="submission" date="2015-02" db="EMBL/GenBank/DDBJ databases">
        <authorList>
            <person name="Gomez-Escribano P.J."/>
        </authorList>
    </citation>
    <scope>NUCLEOTIDE SEQUENCE [LARGE SCALE GENOMIC DNA]</scope>
    <source>
        <strain evidence="3">C34 (DSM 42122 / NRRL B-24963)</strain>
    </source>
</reference>
<protein>
    <submittedName>
        <fullName evidence="2">Cytosine/Purines Uracil Thiamine Allantoin Permease</fullName>
    </submittedName>
</protein>
<sequence length="134" mass="14189">MMLGYYTRRGWYDPEALQVFDRRQRGGRCRFAHGWNRRGLTAWWAAALTGVLFTHIPGQFAGPLGGLAGGVDIGLPLSLVVAAALFLALLWLYPEPRGVYGPAGARLARTAQVPVPPITGPGAEPAGVPAAPVG</sequence>
<gene>
    <name evidence="2" type="primary">sle_05280</name>
</gene>
<keyword evidence="1" id="KW-0812">Transmembrane</keyword>
<evidence type="ECO:0000313" key="3">
    <source>
        <dbReference type="Proteomes" id="UP000035016"/>
    </source>
</evidence>
<dbReference type="KEGG" id="sle:sle_05280"/>
<name>A0A0F7VLX1_STRLW</name>
<feature type="transmembrane region" description="Helical" evidence="1">
    <location>
        <begin position="40"/>
        <end position="61"/>
    </location>
</feature>
<dbReference type="Proteomes" id="UP000035016">
    <property type="component" value="Chromosome Chromosome"/>
</dbReference>
<keyword evidence="1" id="KW-1133">Transmembrane helix</keyword>
<keyword evidence="1" id="KW-0472">Membrane</keyword>
<accession>A0A0F7VLX1</accession>
<dbReference type="AlphaFoldDB" id="A0A0F7VLX1"/>